<gene>
    <name evidence="2" type="primary">jg125</name>
    <name evidence="2" type="ORF">PAEG_LOCUS3649</name>
</gene>
<evidence type="ECO:0000313" key="3">
    <source>
        <dbReference type="Proteomes" id="UP000838756"/>
    </source>
</evidence>
<organism evidence="2 3">
    <name type="scientific">Pararge aegeria aegeria</name>
    <dbReference type="NCBI Taxonomy" id="348720"/>
    <lineage>
        <taxon>Eukaryota</taxon>
        <taxon>Metazoa</taxon>
        <taxon>Ecdysozoa</taxon>
        <taxon>Arthropoda</taxon>
        <taxon>Hexapoda</taxon>
        <taxon>Insecta</taxon>
        <taxon>Pterygota</taxon>
        <taxon>Neoptera</taxon>
        <taxon>Endopterygota</taxon>
        <taxon>Lepidoptera</taxon>
        <taxon>Glossata</taxon>
        <taxon>Ditrysia</taxon>
        <taxon>Papilionoidea</taxon>
        <taxon>Nymphalidae</taxon>
        <taxon>Satyrinae</taxon>
        <taxon>Satyrini</taxon>
        <taxon>Parargina</taxon>
        <taxon>Pararge</taxon>
    </lineage>
</organism>
<feature type="region of interest" description="Disordered" evidence="1">
    <location>
        <begin position="58"/>
        <end position="78"/>
    </location>
</feature>
<dbReference type="Proteomes" id="UP000838756">
    <property type="component" value="Unassembled WGS sequence"/>
</dbReference>
<protein>
    <submittedName>
        <fullName evidence="2">Jg125 protein</fullName>
    </submittedName>
</protein>
<proteinExistence type="predicted"/>
<keyword evidence="3" id="KW-1185">Reference proteome</keyword>
<evidence type="ECO:0000313" key="2">
    <source>
        <dbReference type="EMBL" id="CAH2215515.1"/>
    </source>
</evidence>
<dbReference type="AlphaFoldDB" id="A0A8S4QJM8"/>
<accession>A0A8S4QJM8</accession>
<dbReference type="EMBL" id="CAKXAJ010011862">
    <property type="protein sequence ID" value="CAH2215515.1"/>
    <property type="molecule type" value="Genomic_DNA"/>
</dbReference>
<reference evidence="2" key="1">
    <citation type="submission" date="2022-03" db="EMBL/GenBank/DDBJ databases">
        <authorList>
            <person name="Lindestad O."/>
        </authorList>
    </citation>
    <scope>NUCLEOTIDE SEQUENCE</scope>
</reference>
<name>A0A8S4QJM8_9NEOP</name>
<comment type="caution">
    <text evidence="2">The sequence shown here is derived from an EMBL/GenBank/DDBJ whole genome shotgun (WGS) entry which is preliminary data.</text>
</comment>
<sequence length="103" mass="11993">MWYDKRDDPSLQKFCSFRIKLYDFSNIVRFDVQNSYSVSANQRGSTVDYLRKATLSTLGHSSQPSSLQKPSRPPRSPPSRILWSTLMLVSSRRFPSQLKQMIF</sequence>
<evidence type="ECO:0000256" key="1">
    <source>
        <dbReference type="SAM" id="MobiDB-lite"/>
    </source>
</evidence>
<feature type="compositionally biased region" description="Low complexity" evidence="1">
    <location>
        <begin position="61"/>
        <end position="70"/>
    </location>
</feature>